<keyword evidence="2 5" id="KW-0963">Cytoplasm</keyword>
<keyword evidence="9" id="KW-1185">Reference proteome</keyword>
<sequence>MLHELLLVLSGHPGDIFVLQTTHSSATPIFRIPEDFNFLHPSEKGALEQLAQLGGWYKRICTFTEQYRRKEWLKSSPKVKLPQGVYLQGFCQGIRQSLKGYEDSIVELEERILKLHPSKTPLSLVSSWLSPYFFILPHLENLVNLVEQKPELYHGGRLLSLLASKCESGVGIVRETMLALTQHVRKVFYQQITSWIVYGILEDPYGEFFVNFASTSTDVTETSYSILENENLTSQQLFTLDTRQVPDFIPTKVASSILFVGQSVYTIRMANISNVHSLPSSLTSKHLKILLELSETSVYRGVELESAVLEIRKDVSEWLWKVVLVGEKTLTCLDVFRKFFLLGSGDYFLQLMDSFETLRMSRQNEVRRVIMKEQELNALMIQSSVGTSVEDDPALEKLAFRVTSNANNFGFDPNSKELSDAHSPGNLYNDLLLLGTRIELHYSIVWPMNLIFDEVEIERYNALLSFLLVLRRTHNRLQKIWMAGNAVRRQDLRWQSRGRLYDESRLYELREMAHDERMWLLRTKMLHFVDSLWSHVQTDSIEICCNDFSELIRATALNKPGETSIGNRESSKPLHDFEDIRSAHSLHLDQLFATCLLFYRPLSLALRKIFITCDAFCNQLEKGLSSDAKMLHFDQNEHPVERIEQEFIEQSEFFFRTVSDMNRQGGTNSGPARHLDQLLLRLDFNNTYSQPVAKSGEALTSEDEEPNEL</sequence>
<gene>
    <name evidence="8" type="ORF">K7432_008219</name>
</gene>
<keyword evidence="4 5" id="KW-0206">Cytoskeleton</keyword>
<evidence type="ECO:0000259" key="7">
    <source>
        <dbReference type="Pfam" id="PF17681"/>
    </source>
</evidence>
<dbReference type="Gene3D" id="1.20.120.1900">
    <property type="entry name" value="Gamma-tubulin complex, C-terminal domain"/>
    <property type="match status" value="1"/>
</dbReference>
<comment type="similarity">
    <text evidence="1 5">Belongs to the TUBGCP family.</text>
</comment>
<accession>A0ABR2VYX5</accession>
<organism evidence="8 9">
    <name type="scientific">Basidiobolus ranarum</name>
    <dbReference type="NCBI Taxonomy" id="34480"/>
    <lineage>
        <taxon>Eukaryota</taxon>
        <taxon>Fungi</taxon>
        <taxon>Fungi incertae sedis</taxon>
        <taxon>Zoopagomycota</taxon>
        <taxon>Entomophthoromycotina</taxon>
        <taxon>Basidiobolomycetes</taxon>
        <taxon>Basidiobolales</taxon>
        <taxon>Basidiobolaceae</taxon>
        <taxon>Basidiobolus</taxon>
    </lineage>
</organism>
<dbReference type="Pfam" id="PF17681">
    <property type="entry name" value="GCP_N_terminal"/>
    <property type="match status" value="1"/>
</dbReference>
<feature type="domain" description="Gamma tubulin complex component protein N-terminal" evidence="7">
    <location>
        <begin position="2"/>
        <end position="323"/>
    </location>
</feature>
<dbReference type="InterPro" id="IPR041470">
    <property type="entry name" value="GCP_N"/>
</dbReference>
<name>A0ABR2VYX5_9FUNG</name>
<dbReference type="Pfam" id="PF04130">
    <property type="entry name" value="GCP_C_terminal"/>
    <property type="match status" value="1"/>
</dbReference>
<evidence type="ECO:0000256" key="1">
    <source>
        <dbReference type="ARBA" id="ARBA00010337"/>
    </source>
</evidence>
<proteinExistence type="inferred from homology"/>
<evidence type="ECO:0000313" key="9">
    <source>
        <dbReference type="Proteomes" id="UP001479436"/>
    </source>
</evidence>
<dbReference type="PANTHER" id="PTHR19302:SF68">
    <property type="entry name" value="SPINDLE POLE BODY COMPONENT"/>
    <property type="match status" value="1"/>
</dbReference>
<dbReference type="EMBL" id="JASJQH010007321">
    <property type="protein sequence ID" value="KAK9710774.1"/>
    <property type="molecule type" value="Genomic_DNA"/>
</dbReference>
<evidence type="ECO:0000256" key="3">
    <source>
        <dbReference type="ARBA" id="ARBA00022701"/>
    </source>
</evidence>
<evidence type="ECO:0000259" key="6">
    <source>
        <dbReference type="Pfam" id="PF04130"/>
    </source>
</evidence>
<dbReference type="InterPro" id="IPR042241">
    <property type="entry name" value="GCP_C_sf"/>
</dbReference>
<dbReference type="InterPro" id="IPR007259">
    <property type="entry name" value="GCP"/>
</dbReference>
<comment type="caution">
    <text evidence="8">The sequence shown here is derived from an EMBL/GenBank/DDBJ whole genome shotgun (WGS) entry which is preliminary data.</text>
</comment>
<protein>
    <recommendedName>
        <fullName evidence="5">Spindle pole body component</fullName>
    </recommendedName>
</protein>
<dbReference type="Proteomes" id="UP001479436">
    <property type="component" value="Unassembled WGS sequence"/>
</dbReference>
<dbReference type="PANTHER" id="PTHR19302">
    <property type="entry name" value="GAMMA TUBULIN COMPLEX PROTEIN"/>
    <property type="match status" value="1"/>
</dbReference>
<evidence type="ECO:0000313" key="8">
    <source>
        <dbReference type="EMBL" id="KAK9710774.1"/>
    </source>
</evidence>
<reference evidence="8 9" key="1">
    <citation type="submission" date="2023-04" db="EMBL/GenBank/DDBJ databases">
        <title>Genome of Basidiobolus ranarum AG-B5.</title>
        <authorList>
            <person name="Stajich J.E."/>
            <person name="Carter-House D."/>
            <person name="Gryganskyi A."/>
        </authorList>
    </citation>
    <scope>NUCLEOTIDE SEQUENCE [LARGE SCALE GENOMIC DNA]</scope>
    <source>
        <strain evidence="8 9">AG-B5</strain>
    </source>
</reference>
<evidence type="ECO:0000256" key="5">
    <source>
        <dbReference type="RuleBase" id="RU363050"/>
    </source>
</evidence>
<comment type="subcellular location">
    <subcellularLocation>
        <location evidence="5">Cytoplasm</location>
        <location evidence="5">Cytoskeleton</location>
        <location evidence="5">Microtubule organizing center</location>
    </subcellularLocation>
</comment>
<feature type="domain" description="Gamma tubulin complex component C-terminal" evidence="6">
    <location>
        <begin position="333"/>
        <end position="688"/>
    </location>
</feature>
<evidence type="ECO:0000256" key="4">
    <source>
        <dbReference type="ARBA" id="ARBA00023212"/>
    </source>
</evidence>
<keyword evidence="3 5" id="KW-0493">Microtubule</keyword>
<dbReference type="InterPro" id="IPR040457">
    <property type="entry name" value="GCP_C"/>
</dbReference>
<evidence type="ECO:0000256" key="2">
    <source>
        <dbReference type="ARBA" id="ARBA00022490"/>
    </source>
</evidence>